<evidence type="ECO:0000259" key="2">
    <source>
        <dbReference type="Pfam" id="PF00884"/>
    </source>
</evidence>
<dbReference type="CDD" id="cd16035">
    <property type="entry name" value="sulfatase_like"/>
    <property type="match status" value="1"/>
</dbReference>
<keyword evidence="3" id="KW-0378">Hydrolase</keyword>
<dbReference type="GO" id="GO:0015024">
    <property type="term" value="F:glucuronate-2-sulfatase activity"/>
    <property type="evidence" value="ECO:0007669"/>
    <property type="project" value="TreeGrafter"/>
</dbReference>
<dbReference type="HOGENOM" id="CLU_006332_8_0_4"/>
<dbReference type="KEGG" id="bur:Bcep18194_B0483"/>
<dbReference type="Gene3D" id="3.40.720.10">
    <property type="entry name" value="Alkaline Phosphatase, subunit A"/>
    <property type="match status" value="1"/>
</dbReference>
<dbReference type="PROSITE" id="PS51318">
    <property type="entry name" value="TAT"/>
    <property type="match status" value="1"/>
</dbReference>
<reference evidence="3" key="1">
    <citation type="submission" date="2005-10" db="EMBL/GenBank/DDBJ databases">
        <title>Complete sequence of chromosome 2 of Burkholderia sp. 383.</title>
        <authorList>
            <consortium name="US DOE Joint Genome Institute"/>
            <person name="Copeland A."/>
            <person name="Lucas S."/>
            <person name="Lapidus A."/>
            <person name="Barry K."/>
            <person name="Detter J.C."/>
            <person name="Glavina T."/>
            <person name="Hammon N."/>
            <person name="Israni S."/>
            <person name="Pitluck S."/>
            <person name="Chain P."/>
            <person name="Malfatti S."/>
            <person name="Shin M."/>
            <person name="Vergez L."/>
            <person name="Schmutz J."/>
            <person name="Larimer F."/>
            <person name="Land M."/>
            <person name="Kyrpides N."/>
            <person name="Lykidis A."/>
            <person name="Richardson P."/>
        </authorList>
    </citation>
    <scope>NUCLEOTIDE SEQUENCE [LARGE SCALE GENOMIC DNA]</scope>
    <source>
        <strain evidence="3">383</strain>
    </source>
</reference>
<dbReference type="InterPro" id="IPR051849">
    <property type="entry name" value="GAG-degrading_sulfatase"/>
</dbReference>
<dbReference type="GO" id="GO:0004065">
    <property type="term" value="F:arylsulfatase activity"/>
    <property type="evidence" value="ECO:0007669"/>
    <property type="project" value="TreeGrafter"/>
</dbReference>
<dbReference type="Pfam" id="PF00884">
    <property type="entry name" value="Sulfatase"/>
    <property type="match status" value="1"/>
</dbReference>
<gene>
    <name evidence="3" type="ordered locus">Bcep18194_B0483</name>
</gene>
<dbReference type="GeneID" id="45096864"/>
<feature type="domain" description="Sulfatase N-terminal" evidence="2">
    <location>
        <begin position="72"/>
        <end position="427"/>
    </location>
</feature>
<dbReference type="PATRIC" id="fig|482957.22.peg.4079"/>
<dbReference type="Proteomes" id="UP000002705">
    <property type="component" value="Chromosome 2"/>
</dbReference>
<dbReference type="InterPro" id="IPR006311">
    <property type="entry name" value="TAT_signal"/>
</dbReference>
<keyword evidence="4" id="KW-1185">Reference proteome</keyword>
<evidence type="ECO:0000256" key="1">
    <source>
        <dbReference type="SAM" id="SignalP"/>
    </source>
</evidence>
<evidence type="ECO:0000313" key="4">
    <source>
        <dbReference type="Proteomes" id="UP000002705"/>
    </source>
</evidence>
<dbReference type="PANTHER" id="PTHR46615:SF1">
    <property type="entry name" value="ARYLSULFATASE K"/>
    <property type="match status" value="1"/>
</dbReference>
<feature type="chain" id="PRO_5004222585" evidence="1">
    <location>
        <begin position="46"/>
        <end position="611"/>
    </location>
</feature>
<organism evidence="3 4">
    <name type="scientific">Burkholderia lata (strain ATCC 17760 / DSM 23089 / LMG 22485 / NCIMB 9086 / R18194 / 383)</name>
    <dbReference type="NCBI Taxonomy" id="482957"/>
    <lineage>
        <taxon>Bacteria</taxon>
        <taxon>Pseudomonadati</taxon>
        <taxon>Pseudomonadota</taxon>
        <taxon>Betaproteobacteria</taxon>
        <taxon>Burkholderiales</taxon>
        <taxon>Burkholderiaceae</taxon>
        <taxon>Burkholderia</taxon>
        <taxon>Burkholderia cepacia complex</taxon>
    </lineage>
</organism>
<dbReference type="EMBL" id="CP000152">
    <property type="protein sequence ID" value="ABB10597.1"/>
    <property type="molecule type" value="Genomic_DNA"/>
</dbReference>
<sequence length="611" mass="67518">MPELINPAGSPEANRAFPDSRRRVFLKTSGAVAMTAALAPSVAMAGGSAAKPVANESNPALSARFDLPAGYNILFVLVDQERYFDAWPMSVPGRERLARSGISFINHQIAACVCSPSRSTIYTGQHMQRTGVFDNAGLPWQPDMPTSIRTVGHMMKDAGYQAVYVGKWHLSATMHESNSPYNAPVADYNKAMRSYGFDDYFGVGDLVGSAHGGYNFDGVTTQAAISWMREQRRNAAGAKPWMLAVNLVNPHDVMWLNTDPSGRPNGSGLIPTRPAPDTQLYGAHWDKVPLPVSRRQPLAAPDRPKAHAMYSAAHEALIGKIEFDDATVKRYQDYYLNCIRDCDRHVERLLDELDDLGIADKTIVVLTSDHGDLAGHHQMIDKGANAYRQQNHVPMIVRHPAFRGGKSCRALTSHLDVAPTLVALTGAPADKVASVVGPDAKGSSFAHLLAQPERASVHAIRDAALFNYAMLLYYDSEWMLAEFRTMRDRGVPPDEMHRRAAALQPDLAQRGAIRSVFDGRYRFSRYFALSNFNEPDTLADLTAANDLELFDLHTDPDEMHNLAMRPDLHGALMVEMNAKLNRLIREEVGQDDLSSLPFKDGRLQFQFRAHA</sequence>
<protein>
    <submittedName>
        <fullName evidence="3">Arylsulfatase A like protein</fullName>
        <ecNumber evidence="3">3.1.6.2</ecNumber>
    </submittedName>
</protein>
<dbReference type="RefSeq" id="WP_011354093.1">
    <property type="nucleotide sequence ID" value="NC_007511.1"/>
</dbReference>
<accession>Q39AB4</accession>
<dbReference type="GO" id="GO:0004773">
    <property type="term" value="F:steryl-sulfatase activity"/>
    <property type="evidence" value="ECO:0007669"/>
    <property type="project" value="UniProtKB-EC"/>
</dbReference>
<dbReference type="EC" id="3.1.6.2" evidence="3"/>
<evidence type="ECO:0000313" key="3">
    <source>
        <dbReference type="EMBL" id="ABB10597.1"/>
    </source>
</evidence>
<dbReference type="SUPFAM" id="SSF53649">
    <property type="entry name" value="Alkaline phosphatase-like"/>
    <property type="match status" value="1"/>
</dbReference>
<dbReference type="PANTHER" id="PTHR46615">
    <property type="entry name" value="ARYLSULFATASE K"/>
    <property type="match status" value="1"/>
</dbReference>
<proteinExistence type="predicted"/>
<dbReference type="AlphaFoldDB" id="Q39AB4"/>
<dbReference type="InterPro" id="IPR017850">
    <property type="entry name" value="Alkaline_phosphatase_core_sf"/>
</dbReference>
<dbReference type="InterPro" id="IPR000917">
    <property type="entry name" value="Sulfatase_N"/>
</dbReference>
<feature type="signal peptide" evidence="1">
    <location>
        <begin position="1"/>
        <end position="45"/>
    </location>
</feature>
<keyword evidence="1" id="KW-0732">Signal</keyword>
<name>Q39AB4_BURL3</name>